<dbReference type="Proteomes" id="UP000824070">
    <property type="component" value="Unassembled WGS sequence"/>
</dbReference>
<dbReference type="InterPro" id="IPR024909">
    <property type="entry name" value="Cys-tRNA/MSH_ligase"/>
</dbReference>
<dbReference type="Pfam" id="PF01406">
    <property type="entry name" value="tRNA-synt_1e"/>
    <property type="match status" value="1"/>
</dbReference>
<dbReference type="InterPro" id="IPR032678">
    <property type="entry name" value="tRNA-synt_1_cat_dom"/>
</dbReference>
<reference evidence="16" key="2">
    <citation type="journal article" date="2021" name="PeerJ">
        <title>Extensive microbial diversity within the chicken gut microbiome revealed by metagenomics and culture.</title>
        <authorList>
            <person name="Gilroy R."/>
            <person name="Ravi A."/>
            <person name="Getino M."/>
            <person name="Pursley I."/>
            <person name="Horton D.L."/>
            <person name="Alikhan N.F."/>
            <person name="Baker D."/>
            <person name="Gharbi K."/>
            <person name="Hall N."/>
            <person name="Watson M."/>
            <person name="Adriaenssens E.M."/>
            <person name="Foster-Nyarko E."/>
            <person name="Jarju S."/>
            <person name="Secka A."/>
            <person name="Antonio M."/>
            <person name="Oren A."/>
            <person name="Chaudhuri R.R."/>
            <person name="La Ragione R."/>
            <person name="Hildebrand F."/>
            <person name="Pallen M.J."/>
        </authorList>
    </citation>
    <scope>NUCLEOTIDE SEQUENCE</scope>
    <source>
        <strain evidence="16">ChiGjej1B1-22543</strain>
    </source>
</reference>
<keyword evidence="4 13" id="KW-0963">Cytoplasm</keyword>
<dbReference type="HAMAP" id="MF_00041">
    <property type="entry name" value="Cys_tRNA_synth"/>
    <property type="match status" value="1"/>
</dbReference>
<evidence type="ECO:0000313" key="16">
    <source>
        <dbReference type="EMBL" id="HIU45063.1"/>
    </source>
</evidence>
<dbReference type="PRINTS" id="PR00983">
    <property type="entry name" value="TRNASYNTHCYS"/>
</dbReference>
<dbReference type="InterPro" id="IPR015273">
    <property type="entry name" value="Cys-tRNA-synt_Ia_DALR"/>
</dbReference>
<comment type="caution">
    <text evidence="16">The sequence shown here is derived from an EMBL/GenBank/DDBJ whole genome shotgun (WGS) entry which is preliminary data.</text>
</comment>
<dbReference type="AlphaFoldDB" id="A0A9D1LNF1"/>
<dbReference type="InterPro" id="IPR009080">
    <property type="entry name" value="tRNAsynth_Ia_anticodon-bd"/>
</dbReference>
<name>A0A9D1LNF1_9FIRM</name>
<feature type="binding site" evidence="13">
    <location>
        <position position="30"/>
    </location>
    <ligand>
        <name>Zn(2+)</name>
        <dbReference type="ChEBI" id="CHEBI:29105"/>
    </ligand>
</feature>
<dbReference type="InterPro" id="IPR014729">
    <property type="entry name" value="Rossmann-like_a/b/a_fold"/>
</dbReference>
<dbReference type="Pfam" id="PF09190">
    <property type="entry name" value="DALR_2"/>
    <property type="match status" value="1"/>
</dbReference>
<feature type="short sequence motif" description="'KMSKS' region" evidence="13">
    <location>
        <begin position="269"/>
        <end position="273"/>
    </location>
</feature>
<dbReference type="SUPFAM" id="SSF52374">
    <property type="entry name" value="Nucleotidylyl transferase"/>
    <property type="match status" value="1"/>
</dbReference>
<dbReference type="PANTHER" id="PTHR10890:SF3">
    <property type="entry name" value="CYSTEINE--TRNA LIGASE, CYTOPLASMIC"/>
    <property type="match status" value="1"/>
</dbReference>
<dbReference type="NCBIfam" id="TIGR00435">
    <property type="entry name" value="cysS"/>
    <property type="match status" value="1"/>
</dbReference>
<comment type="catalytic activity">
    <reaction evidence="12 13">
        <text>tRNA(Cys) + L-cysteine + ATP = L-cysteinyl-tRNA(Cys) + AMP + diphosphate</text>
        <dbReference type="Rhea" id="RHEA:17773"/>
        <dbReference type="Rhea" id="RHEA-COMP:9661"/>
        <dbReference type="Rhea" id="RHEA-COMP:9679"/>
        <dbReference type="ChEBI" id="CHEBI:30616"/>
        <dbReference type="ChEBI" id="CHEBI:33019"/>
        <dbReference type="ChEBI" id="CHEBI:35235"/>
        <dbReference type="ChEBI" id="CHEBI:78442"/>
        <dbReference type="ChEBI" id="CHEBI:78517"/>
        <dbReference type="ChEBI" id="CHEBI:456215"/>
        <dbReference type="EC" id="6.1.1.16"/>
    </reaction>
</comment>
<dbReference type="EMBL" id="DVMV01000014">
    <property type="protein sequence ID" value="HIU45063.1"/>
    <property type="molecule type" value="Genomic_DNA"/>
</dbReference>
<evidence type="ECO:0000313" key="17">
    <source>
        <dbReference type="Proteomes" id="UP000824070"/>
    </source>
</evidence>
<evidence type="ECO:0000259" key="15">
    <source>
        <dbReference type="Pfam" id="PF09190"/>
    </source>
</evidence>
<evidence type="ECO:0000256" key="8">
    <source>
        <dbReference type="ARBA" id="ARBA00022833"/>
    </source>
</evidence>
<comment type="similarity">
    <text evidence="2 13">Belongs to the class-I aminoacyl-tRNA synthetase family.</text>
</comment>
<evidence type="ECO:0000256" key="7">
    <source>
        <dbReference type="ARBA" id="ARBA00022741"/>
    </source>
</evidence>
<dbReference type="GO" id="GO:0008270">
    <property type="term" value="F:zinc ion binding"/>
    <property type="evidence" value="ECO:0007669"/>
    <property type="project" value="UniProtKB-UniRule"/>
</dbReference>
<evidence type="ECO:0000256" key="1">
    <source>
        <dbReference type="ARBA" id="ARBA00004496"/>
    </source>
</evidence>
<dbReference type="GO" id="GO:0005829">
    <property type="term" value="C:cytosol"/>
    <property type="evidence" value="ECO:0007669"/>
    <property type="project" value="TreeGrafter"/>
</dbReference>
<evidence type="ECO:0000256" key="2">
    <source>
        <dbReference type="ARBA" id="ARBA00005594"/>
    </source>
</evidence>
<keyword evidence="10 13" id="KW-0648">Protein biosynthesis</keyword>
<evidence type="ECO:0000256" key="13">
    <source>
        <dbReference type="HAMAP-Rule" id="MF_00041"/>
    </source>
</evidence>
<gene>
    <name evidence="13" type="primary">cysS</name>
    <name evidence="16" type="ORF">IAC52_02060</name>
</gene>
<keyword evidence="8 13" id="KW-0862">Zinc</keyword>
<organism evidence="16 17">
    <name type="scientific">Candidatus Alloenteromonas pullicola</name>
    <dbReference type="NCBI Taxonomy" id="2840784"/>
    <lineage>
        <taxon>Bacteria</taxon>
        <taxon>Bacillati</taxon>
        <taxon>Bacillota</taxon>
        <taxon>Bacillota incertae sedis</taxon>
        <taxon>Candidatus Alloenteromonas</taxon>
    </lineage>
</organism>
<evidence type="ECO:0000256" key="4">
    <source>
        <dbReference type="ARBA" id="ARBA00022490"/>
    </source>
</evidence>
<feature type="binding site" evidence="13">
    <location>
        <position position="272"/>
    </location>
    <ligand>
        <name>ATP</name>
        <dbReference type="ChEBI" id="CHEBI:30616"/>
    </ligand>
</feature>
<feature type="domain" description="Cysteinyl-tRNA synthetase class Ia DALR" evidence="15">
    <location>
        <begin position="352"/>
        <end position="406"/>
    </location>
</feature>
<keyword evidence="11 13" id="KW-0030">Aminoacyl-tRNA synthetase</keyword>
<keyword evidence="5 13" id="KW-0436">Ligase</keyword>
<evidence type="ECO:0000256" key="6">
    <source>
        <dbReference type="ARBA" id="ARBA00022723"/>
    </source>
</evidence>
<reference evidence="16" key="1">
    <citation type="submission" date="2020-10" db="EMBL/GenBank/DDBJ databases">
        <authorList>
            <person name="Gilroy R."/>
        </authorList>
    </citation>
    <scope>NUCLEOTIDE SEQUENCE</scope>
    <source>
        <strain evidence="16">ChiGjej1B1-22543</strain>
    </source>
</reference>
<evidence type="ECO:0000256" key="11">
    <source>
        <dbReference type="ARBA" id="ARBA00023146"/>
    </source>
</evidence>
<dbReference type="GO" id="GO:0006423">
    <property type="term" value="P:cysteinyl-tRNA aminoacylation"/>
    <property type="evidence" value="ECO:0007669"/>
    <property type="project" value="UniProtKB-UniRule"/>
</dbReference>
<feature type="domain" description="tRNA synthetases class I catalytic" evidence="14">
    <location>
        <begin position="20"/>
        <end position="316"/>
    </location>
</feature>
<feature type="short sequence motif" description="'HIGH' region" evidence="13">
    <location>
        <begin position="32"/>
        <end position="42"/>
    </location>
</feature>
<evidence type="ECO:0000259" key="14">
    <source>
        <dbReference type="Pfam" id="PF01406"/>
    </source>
</evidence>
<evidence type="ECO:0000256" key="9">
    <source>
        <dbReference type="ARBA" id="ARBA00022840"/>
    </source>
</evidence>
<evidence type="ECO:0000256" key="3">
    <source>
        <dbReference type="ARBA" id="ARBA00011245"/>
    </source>
</evidence>
<dbReference type="SUPFAM" id="SSF47323">
    <property type="entry name" value="Anticodon-binding domain of a subclass of class I aminoacyl-tRNA synthetases"/>
    <property type="match status" value="1"/>
</dbReference>
<protein>
    <recommendedName>
        <fullName evidence="13">Cysteine--tRNA ligase</fullName>
        <ecNumber evidence="13">6.1.1.16</ecNumber>
    </recommendedName>
    <alternativeName>
        <fullName evidence="13">Cysteinyl-tRNA synthetase</fullName>
        <shortName evidence="13">CysRS</shortName>
    </alternativeName>
</protein>
<sequence length="451" mass="50548">MKELRLFNSLEQRMETFVPEIPGEVAVYVCGPTVYNHPHIGNFRPAIVFDLLRRLLLALGYKVTYVSNYTDVDDKIINRAMELGISEKELTDSVIKEYRGLIDELGCLQPDITPTPTAYMDKIIAYVKDLVDSGHAYVVGGDVYFRVSSVPHYGELSGNSVDSLLSGARIEVNSKKESPLDFALWKATEVGIRFDSPWGKGRPGWHTECCVMIDSIFKSRGGHIDIHGGGFDLKFPHHENEIAQSYAHNGNDLATYWLHNGFINIDNEKMSKSLGNVLLAKDVIAEYGAMAFRMMVLSAHYRAPLNFTPDTIAEAKKGYERLQAVYRSLGIYLQANGVDDPSSLPSSSLDEFLSPLCEDLNTPNALTVLYAKIKQSNADLRACKGNIEPLKADFASLRDYSKILGLNVKYPCIQNIGKQLYREYFDAKANKDFAKADELRNKLTEMGIWMN</sequence>
<feature type="binding site" evidence="13">
    <location>
        <position position="209"/>
    </location>
    <ligand>
        <name>Zn(2+)</name>
        <dbReference type="ChEBI" id="CHEBI:29105"/>
    </ligand>
</feature>
<keyword evidence="6 13" id="KW-0479">Metal-binding</keyword>
<evidence type="ECO:0000256" key="10">
    <source>
        <dbReference type="ARBA" id="ARBA00022917"/>
    </source>
</evidence>
<evidence type="ECO:0000256" key="5">
    <source>
        <dbReference type="ARBA" id="ARBA00022598"/>
    </source>
</evidence>
<feature type="binding site" evidence="13">
    <location>
        <position position="237"/>
    </location>
    <ligand>
        <name>Zn(2+)</name>
        <dbReference type="ChEBI" id="CHEBI:29105"/>
    </ligand>
</feature>
<dbReference type="CDD" id="cd00672">
    <property type="entry name" value="CysRS_core"/>
    <property type="match status" value="1"/>
</dbReference>
<keyword evidence="7 13" id="KW-0547">Nucleotide-binding</keyword>
<dbReference type="PANTHER" id="PTHR10890">
    <property type="entry name" value="CYSTEINYL-TRNA SYNTHETASE"/>
    <property type="match status" value="1"/>
</dbReference>
<keyword evidence="9 13" id="KW-0067">ATP-binding</keyword>
<feature type="binding site" evidence="13">
    <location>
        <position position="241"/>
    </location>
    <ligand>
        <name>Zn(2+)</name>
        <dbReference type="ChEBI" id="CHEBI:29105"/>
    </ligand>
</feature>
<comment type="subunit">
    <text evidence="3 13">Monomer.</text>
</comment>
<dbReference type="GO" id="GO:0004817">
    <property type="term" value="F:cysteine-tRNA ligase activity"/>
    <property type="evidence" value="ECO:0007669"/>
    <property type="project" value="UniProtKB-UniRule"/>
</dbReference>
<dbReference type="Gene3D" id="1.20.120.1910">
    <property type="entry name" value="Cysteine-tRNA ligase, C-terminal anti-codon recognition domain"/>
    <property type="match status" value="1"/>
</dbReference>
<comment type="subcellular location">
    <subcellularLocation>
        <location evidence="1 13">Cytoplasm</location>
    </subcellularLocation>
</comment>
<accession>A0A9D1LNF1</accession>
<dbReference type="InterPro" id="IPR015803">
    <property type="entry name" value="Cys-tRNA-ligase"/>
</dbReference>
<dbReference type="Gene3D" id="3.40.50.620">
    <property type="entry name" value="HUPs"/>
    <property type="match status" value="1"/>
</dbReference>
<evidence type="ECO:0000256" key="12">
    <source>
        <dbReference type="ARBA" id="ARBA00047398"/>
    </source>
</evidence>
<dbReference type="EC" id="6.1.1.16" evidence="13"/>
<proteinExistence type="inferred from homology"/>
<dbReference type="GO" id="GO:0005524">
    <property type="term" value="F:ATP binding"/>
    <property type="evidence" value="ECO:0007669"/>
    <property type="project" value="UniProtKB-UniRule"/>
</dbReference>
<comment type="cofactor">
    <cofactor evidence="13">
        <name>Zn(2+)</name>
        <dbReference type="ChEBI" id="CHEBI:29105"/>
    </cofactor>
    <text evidence="13">Binds 1 zinc ion per subunit.</text>
</comment>